<reference evidence="1 2" key="2">
    <citation type="submission" date="2009-02" db="EMBL/GenBank/DDBJ databases">
        <title>Draft genome sequence of Clostridium asparagiforme (DSM 15981).</title>
        <authorList>
            <person name="Sudarsanam P."/>
            <person name="Ley R."/>
            <person name="Guruge J."/>
            <person name="Turnbaugh P.J."/>
            <person name="Mahowald M."/>
            <person name="Liep D."/>
            <person name="Gordon J."/>
        </authorList>
    </citation>
    <scope>NUCLEOTIDE SEQUENCE [LARGE SCALE GENOMIC DNA]</scope>
    <source>
        <strain evidence="1 2">DSM 15981</strain>
    </source>
</reference>
<dbReference type="AlphaFoldDB" id="C0D3N3"/>
<dbReference type="EMBL" id="ACCJ01000310">
    <property type="protein sequence ID" value="EEG54062.1"/>
    <property type="molecule type" value="Genomic_DNA"/>
</dbReference>
<dbReference type="Proteomes" id="UP000004756">
    <property type="component" value="Unassembled WGS sequence"/>
</dbReference>
<dbReference type="HOGENOM" id="CLU_3214259_0_0_9"/>
<comment type="caution">
    <text evidence="1">The sequence shown here is derived from an EMBL/GenBank/DDBJ whole genome shotgun (WGS) entry which is preliminary data.</text>
</comment>
<evidence type="ECO:0000313" key="1">
    <source>
        <dbReference type="EMBL" id="EEG54062.1"/>
    </source>
</evidence>
<gene>
    <name evidence="1" type="ORF">CLOSTASPAR_03874</name>
</gene>
<organism evidence="1 2">
    <name type="scientific">[Clostridium] asparagiforme DSM 15981</name>
    <dbReference type="NCBI Taxonomy" id="518636"/>
    <lineage>
        <taxon>Bacteria</taxon>
        <taxon>Bacillati</taxon>
        <taxon>Bacillota</taxon>
        <taxon>Clostridia</taxon>
        <taxon>Lachnospirales</taxon>
        <taxon>Lachnospiraceae</taxon>
        <taxon>Enterocloster</taxon>
    </lineage>
</organism>
<reference evidence="1 2" key="1">
    <citation type="submission" date="2009-01" db="EMBL/GenBank/DDBJ databases">
        <authorList>
            <person name="Fulton L."/>
            <person name="Clifton S."/>
            <person name="Fulton B."/>
            <person name="Xu J."/>
            <person name="Minx P."/>
            <person name="Pepin K.H."/>
            <person name="Johnson M."/>
            <person name="Bhonagiri V."/>
            <person name="Nash W.E."/>
            <person name="Mardis E.R."/>
            <person name="Wilson R.K."/>
        </authorList>
    </citation>
    <scope>NUCLEOTIDE SEQUENCE [LARGE SCALE GENOMIC DNA]</scope>
    <source>
        <strain evidence="1 2">DSM 15981</strain>
    </source>
</reference>
<proteinExistence type="predicted"/>
<sequence>MKRSVLKLSSCSGRKLFLLFIEFFYIHHKTNPVFYSKNGGRGNV</sequence>
<accession>C0D3N3</accession>
<evidence type="ECO:0000313" key="2">
    <source>
        <dbReference type="Proteomes" id="UP000004756"/>
    </source>
</evidence>
<name>C0D3N3_9FIRM</name>
<protein>
    <submittedName>
        <fullName evidence="1">Uncharacterized protein</fullName>
    </submittedName>
</protein>
<keyword evidence="2" id="KW-1185">Reference proteome</keyword>